<dbReference type="Proteomes" id="UP000501891">
    <property type="component" value="Chromosome"/>
</dbReference>
<evidence type="ECO:0000313" key="8">
    <source>
        <dbReference type="Proteomes" id="UP000501891"/>
    </source>
</evidence>
<evidence type="ECO:0000256" key="2">
    <source>
        <dbReference type="ARBA" id="ARBA00022692"/>
    </source>
</evidence>
<dbReference type="InterPro" id="IPR003825">
    <property type="entry name" value="Colicin-V_CvpA"/>
</dbReference>
<dbReference type="InterPro" id="IPR052719">
    <property type="entry name" value="CvpA-like"/>
</dbReference>
<evidence type="ECO:0000256" key="4">
    <source>
        <dbReference type="ARBA" id="ARBA00023136"/>
    </source>
</evidence>
<dbReference type="GO" id="GO:0009403">
    <property type="term" value="P:toxin biosynthetic process"/>
    <property type="evidence" value="ECO:0007669"/>
    <property type="project" value="InterPro"/>
</dbReference>
<evidence type="ECO:0000256" key="6">
    <source>
        <dbReference type="SAM" id="Phobius"/>
    </source>
</evidence>
<dbReference type="PANTHER" id="PTHR36926">
    <property type="entry name" value="COLICIN V PRODUCTION PROTEIN"/>
    <property type="match status" value="1"/>
</dbReference>
<accession>A0A858R5R0</accession>
<reference evidence="7" key="1">
    <citation type="submission" date="2020-04" db="EMBL/GenBank/DDBJ databases">
        <title>A desert anoxygenic phototrophic bacterium fixes CO2 using RubisCO under aerobic conditions.</title>
        <authorList>
            <person name="Tang K."/>
        </authorList>
    </citation>
    <scope>NUCLEOTIDE SEQUENCE [LARGE SCALE GENOMIC DNA]</scope>
    <source>
        <strain evidence="7">MIMtkB3</strain>
    </source>
</reference>
<keyword evidence="4 6" id="KW-0472">Membrane</keyword>
<dbReference type="Pfam" id="PF02674">
    <property type="entry name" value="Colicin_V"/>
    <property type="match status" value="1"/>
</dbReference>
<keyword evidence="2 6" id="KW-0812">Transmembrane</keyword>
<feature type="transmembrane region" description="Helical" evidence="6">
    <location>
        <begin position="33"/>
        <end position="53"/>
    </location>
</feature>
<feature type="compositionally biased region" description="Basic and acidic residues" evidence="5">
    <location>
        <begin position="169"/>
        <end position="187"/>
    </location>
</feature>
<feature type="transmembrane region" description="Helical" evidence="6">
    <location>
        <begin position="6"/>
        <end position="26"/>
    </location>
</feature>
<protein>
    <submittedName>
        <fullName evidence="7">CvpA family protein</fullName>
    </submittedName>
</protein>
<keyword evidence="8" id="KW-1185">Reference proteome</keyword>
<gene>
    <name evidence="7" type="ORF">HHL28_04910</name>
</gene>
<evidence type="ECO:0000256" key="5">
    <source>
        <dbReference type="SAM" id="MobiDB-lite"/>
    </source>
</evidence>
<dbReference type="AlphaFoldDB" id="A0A858R5R0"/>
<dbReference type="KEGG" id="acru:HHL28_04910"/>
<keyword evidence="3 6" id="KW-1133">Transmembrane helix</keyword>
<comment type="subcellular location">
    <subcellularLocation>
        <location evidence="1">Membrane</location>
        <topology evidence="1">Multi-pass membrane protein</topology>
    </subcellularLocation>
</comment>
<evidence type="ECO:0000313" key="7">
    <source>
        <dbReference type="EMBL" id="QJE72523.1"/>
    </source>
</evidence>
<sequence>MDGNGLNPVDVAVIVIVLLSALMAFARGFAREVLSIAAWIGAAFATLWAFPHAAPVARQYIGTQIIADGAAVLGVFTVALIAFSMLTHAVSGRVQDSGLSAIDRSLGFAFGAVRGAAVVSLAFMFSQWLWPDTPPDWLANARTRPLMAAGAETIRGLLPDTTLDPAQRAAREAQEQARRAMEAKQALERLSNPAPAGATKAGAPAADQGYNGEALGRLDQLIKNTDTPDPQAPQPTPAGR</sequence>
<name>A0A858R5R0_9PROT</name>
<feature type="transmembrane region" description="Helical" evidence="6">
    <location>
        <begin position="106"/>
        <end position="130"/>
    </location>
</feature>
<dbReference type="EMBL" id="CP051775">
    <property type="protein sequence ID" value="QJE72523.1"/>
    <property type="molecule type" value="Genomic_DNA"/>
</dbReference>
<evidence type="ECO:0000256" key="3">
    <source>
        <dbReference type="ARBA" id="ARBA00022989"/>
    </source>
</evidence>
<evidence type="ECO:0000256" key="1">
    <source>
        <dbReference type="ARBA" id="ARBA00004141"/>
    </source>
</evidence>
<feature type="compositionally biased region" description="Pro residues" evidence="5">
    <location>
        <begin position="230"/>
        <end position="240"/>
    </location>
</feature>
<feature type="compositionally biased region" description="Low complexity" evidence="5">
    <location>
        <begin position="193"/>
        <end position="206"/>
    </location>
</feature>
<organism evidence="7 8">
    <name type="scientific">Aerophototrophica crusticola</name>
    <dbReference type="NCBI Taxonomy" id="1709002"/>
    <lineage>
        <taxon>Bacteria</taxon>
        <taxon>Pseudomonadati</taxon>
        <taxon>Pseudomonadota</taxon>
        <taxon>Alphaproteobacteria</taxon>
        <taxon>Rhodospirillales</taxon>
        <taxon>Rhodospirillaceae</taxon>
        <taxon>Aerophototrophica</taxon>
    </lineage>
</organism>
<feature type="transmembrane region" description="Helical" evidence="6">
    <location>
        <begin position="65"/>
        <end position="86"/>
    </location>
</feature>
<proteinExistence type="predicted"/>
<feature type="region of interest" description="Disordered" evidence="5">
    <location>
        <begin position="166"/>
        <end position="240"/>
    </location>
</feature>
<dbReference type="GO" id="GO:0016020">
    <property type="term" value="C:membrane"/>
    <property type="evidence" value="ECO:0007669"/>
    <property type="project" value="UniProtKB-SubCell"/>
</dbReference>
<dbReference type="PANTHER" id="PTHR36926:SF1">
    <property type="entry name" value="COLICIN V PRODUCTION PROTEIN"/>
    <property type="match status" value="1"/>
</dbReference>